<accession>A0AA36I2U4</accession>
<gene>
    <name evidence="2" type="ORF">EVOR1521_LOCUS8093</name>
</gene>
<sequence length="202" mass="22075">MLDPAYIDNPGIFFQRYDPLREAQELLQELRLSASPVRPRGGDLLSQGETGSGFSRVPPSPRVPATPLVPPLAAAPGAAATPVPGTPLPLSARRSSAAERADLGGLRRPSGGSVKAAADLKFRHLPKPDKEPDFSRQPVLKKEQLSYERRWPQQATWAGQEPDKLPARFHHVPTFRCERGDGRNLPHERGKVLVGPLSARRP</sequence>
<organism evidence="2 3">
    <name type="scientific">Effrenium voratum</name>
    <dbReference type="NCBI Taxonomy" id="2562239"/>
    <lineage>
        <taxon>Eukaryota</taxon>
        <taxon>Sar</taxon>
        <taxon>Alveolata</taxon>
        <taxon>Dinophyceae</taxon>
        <taxon>Suessiales</taxon>
        <taxon>Symbiodiniaceae</taxon>
        <taxon>Effrenium</taxon>
    </lineage>
</organism>
<evidence type="ECO:0000313" key="2">
    <source>
        <dbReference type="EMBL" id="CAJ1380031.1"/>
    </source>
</evidence>
<proteinExistence type="predicted"/>
<protein>
    <submittedName>
        <fullName evidence="2">Uncharacterized protein</fullName>
    </submittedName>
</protein>
<name>A0AA36I2U4_9DINO</name>
<feature type="compositionally biased region" description="Basic and acidic residues" evidence="1">
    <location>
        <begin position="179"/>
        <end position="191"/>
    </location>
</feature>
<dbReference type="Proteomes" id="UP001178507">
    <property type="component" value="Unassembled WGS sequence"/>
</dbReference>
<dbReference type="EMBL" id="CAUJNA010000677">
    <property type="protein sequence ID" value="CAJ1380031.1"/>
    <property type="molecule type" value="Genomic_DNA"/>
</dbReference>
<dbReference type="AlphaFoldDB" id="A0AA36I2U4"/>
<keyword evidence="3" id="KW-1185">Reference proteome</keyword>
<feature type="compositionally biased region" description="Pro residues" evidence="1">
    <location>
        <begin position="58"/>
        <end position="70"/>
    </location>
</feature>
<reference evidence="2" key="1">
    <citation type="submission" date="2023-08" db="EMBL/GenBank/DDBJ databases">
        <authorList>
            <person name="Chen Y."/>
            <person name="Shah S."/>
            <person name="Dougan E. K."/>
            <person name="Thang M."/>
            <person name="Chan C."/>
        </authorList>
    </citation>
    <scope>NUCLEOTIDE SEQUENCE</scope>
</reference>
<feature type="region of interest" description="Disordered" evidence="1">
    <location>
        <begin position="32"/>
        <end position="113"/>
    </location>
</feature>
<evidence type="ECO:0000256" key="1">
    <source>
        <dbReference type="SAM" id="MobiDB-lite"/>
    </source>
</evidence>
<feature type="region of interest" description="Disordered" evidence="1">
    <location>
        <begin position="179"/>
        <end position="202"/>
    </location>
</feature>
<evidence type="ECO:0000313" key="3">
    <source>
        <dbReference type="Proteomes" id="UP001178507"/>
    </source>
</evidence>
<comment type="caution">
    <text evidence="2">The sequence shown here is derived from an EMBL/GenBank/DDBJ whole genome shotgun (WGS) entry which is preliminary data.</text>
</comment>
<feature type="compositionally biased region" description="Low complexity" evidence="1">
    <location>
        <begin position="71"/>
        <end position="95"/>
    </location>
</feature>